<keyword evidence="4" id="KW-1185">Reference proteome</keyword>
<dbReference type="OrthoDB" id="184984at2759"/>
<dbReference type="Proteomes" id="UP000789595">
    <property type="component" value="Unassembled WGS sequence"/>
</dbReference>
<dbReference type="InterPro" id="IPR036770">
    <property type="entry name" value="Ankyrin_rpt-contain_sf"/>
</dbReference>
<dbReference type="EMBL" id="CAKKNE010000001">
    <property type="protein sequence ID" value="CAH0364664.1"/>
    <property type="molecule type" value="Genomic_DNA"/>
</dbReference>
<organism evidence="2">
    <name type="scientific">Pelagomonas calceolata</name>
    <dbReference type="NCBI Taxonomy" id="35677"/>
    <lineage>
        <taxon>Eukaryota</taxon>
        <taxon>Sar</taxon>
        <taxon>Stramenopiles</taxon>
        <taxon>Ochrophyta</taxon>
        <taxon>Pelagophyceae</taxon>
        <taxon>Pelagomonadales</taxon>
        <taxon>Pelagomonadaceae</taxon>
        <taxon>Pelagomonas</taxon>
    </lineage>
</organism>
<name>A0A7S4A8H9_9STRA</name>
<dbReference type="Gene3D" id="1.25.40.20">
    <property type="entry name" value="Ankyrin repeat-containing domain"/>
    <property type="match status" value="1"/>
</dbReference>
<evidence type="ECO:0000313" key="4">
    <source>
        <dbReference type="Proteomes" id="UP000789595"/>
    </source>
</evidence>
<proteinExistence type="predicted"/>
<dbReference type="EMBL" id="HBIW01026009">
    <property type="protein sequence ID" value="CAE0706998.1"/>
    <property type="molecule type" value="Transcribed_RNA"/>
</dbReference>
<evidence type="ECO:0000256" key="1">
    <source>
        <dbReference type="SAM" id="MobiDB-lite"/>
    </source>
</evidence>
<dbReference type="AlphaFoldDB" id="A0A7S4A8H9"/>
<evidence type="ECO:0000313" key="3">
    <source>
        <dbReference type="EMBL" id="CAH0364664.1"/>
    </source>
</evidence>
<protein>
    <submittedName>
        <fullName evidence="2">Uncharacterized protein</fullName>
    </submittedName>
</protein>
<feature type="compositionally biased region" description="Low complexity" evidence="1">
    <location>
        <begin position="226"/>
        <end position="235"/>
    </location>
</feature>
<reference evidence="3" key="2">
    <citation type="submission" date="2021-11" db="EMBL/GenBank/DDBJ databases">
        <authorList>
            <consortium name="Genoscope - CEA"/>
            <person name="William W."/>
        </authorList>
    </citation>
    <scope>NUCLEOTIDE SEQUENCE</scope>
</reference>
<evidence type="ECO:0000313" key="2">
    <source>
        <dbReference type="EMBL" id="CAE0706998.1"/>
    </source>
</evidence>
<accession>A0A7S4A8H9</accession>
<feature type="region of interest" description="Disordered" evidence="1">
    <location>
        <begin position="1"/>
        <end position="32"/>
    </location>
</feature>
<sequence>MRTRGGATTRRPSTRFGGQRGNASPSPGGLAGVGSPLQTLCELVGGERAARAAAAKHRCGRFVKPGPEDVAAYTTELLTATQTTRNPARDLDGRHLGARNKFGVTLLHKALRFPNWRAARHLLTVRPDLANARDDLGRAPLHDACWNEQLDWSAVDALLARDPCQLLCADNRGHTPLCYAPQCSWRAWAQFLQSRRGFLEWAFDADRDACSEAPEDILALLPSRNPVVSEPSSDSDGGGPPVKRPRVAEEPPPPPPTTSPQRRSPAQRWTEVARSVLLAHCPRYAPDRPAQTPANSPPRDGRALPAPLPPL</sequence>
<dbReference type="SUPFAM" id="SSF48403">
    <property type="entry name" value="Ankyrin repeat"/>
    <property type="match status" value="1"/>
</dbReference>
<feature type="region of interest" description="Disordered" evidence="1">
    <location>
        <begin position="221"/>
        <end position="311"/>
    </location>
</feature>
<reference evidence="2" key="1">
    <citation type="submission" date="2021-01" db="EMBL/GenBank/DDBJ databases">
        <authorList>
            <person name="Corre E."/>
            <person name="Pelletier E."/>
            <person name="Niang G."/>
            <person name="Scheremetjew M."/>
            <person name="Finn R."/>
            <person name="Kale V."/>
            <person name="Holt S."/>
            <person name="Cochrane G."/>
            <person name="Meng A."/>
            <person name="Brown T."/>
            <person name="Cohen L."/>
        </authorList>
    </citation>
    <scope>NUCLEOTIDE SEQUENCE</scope>
    <source>
        <strain evidence="2">CCMP1756</strain>
    </source>
</reference>
<gene>
    <name evidence="2" type="ORF">PCAL00307_LOCUS22449</name>
    <name evidence="3" type="ORF">PECAL_1P10390</name>
</gene>